<dbReference type="Proteomes" id="UP000736583">
    <property type="component" value="Unassembled WGS sequence"/>
</dbReference>
<sequence>MDNETKQMFELILKKLDTMEKRLEGMDERLDTMEKRLDGMGKRLDTMEKTLDGMDKRLNNIEVDVNVLKVNQEDIKTLLTDLEPKNGNRHVEIIDSINDLRKDLSTVEIVTANNYADIAKLKAIK</sequence>
<protein>
    <submittedName>
        <fullName evidence="2">Hemolysin XhlA family protein</fullName>
    </submittedName>
</protein>
<proteinExistence type="predicted"/>
<evidence type="ECO:0000313" key="2">
    <source>
        <dbReference type="EMBL" id="MBU5592498.1"/>
    </source>
</evidence>
<keyword evidence="3" id="KW-1185">Reference proteome</keyword>
<organism evidence="2 3">
    <name type="scientific">Clostridium simiarum</name>
    <dbReference type="NCBI Taxonomy" id="2841506"/>
    <lineage>
        <taxon>Bacteria</taxon>
        <taxon>Bacillati</taxon>
        <taxon>Bacillota</taxon>
        <taxon>Clostridia</taxon>
        <taxon>Eubacteriales</taxon>
        <taxon>Clostridiaceae</taxon>
        <taxon>Clostridium</taxon>
    </lineage>
</organism>
<evidence type="ECO:0000313" key="3">
    <source>
        <dbReference type="Proteomes" id="UP000736583"/>
    </source>
</evidence>
<accession>A0ABS6F1X8</accession>
<gene>
    <name evidence="2" type="ORF">KQI89_12105</name>
</gene>
<keyword evidence="1" id="KW-0175">Coiled coil</keyword>
<comment type="caution">
    <text evidence="2">The sequence shown here is derived from an EMBL/GenBank/DDBJ whole genome shotgun (WGS) entry which is preliminary data.</text>
</comment>
<dbReference type="EMBL" id="JAHLQL010000004">
    <property type="protein sequence ID" value="MBU5592498.1"/>
    <property type="molecule type" value="Genomic_DNA"/>
</dbReference>
<name>A0ABS6F1X8_9CLOT</name>
<feature type="coiled-coil region" evidence="1">
    <location>
        <begin position="16"/>
        <end position="64"/>
    </location>
</feature>
<dbReference type="RefSeq" id="WP_216457276.1">
    <property type="nucleotide sequence ID" value="NZ_JAHLQL010000004.1"/>
</dbReference>
<evidence type="ECO:0000256" key="1">
    <source>
        <dbReference type="SAM" id="Coils"/>
    </source>
</evidence>
<reference evidence="2 3" key="1">
    <citation type="submission" date="2021-06" db="EMBL/GenBank/DDBJ databases">
        <authorList>
            <person name="Sun Q."/>
            <person name="Li D."/>
        </authorList>
    </citation>
    <scope>NUCLEOTIDE SEQUENCE [LARGE SCALE GENOMIC DNA]</scope>
    <source>
        <strain evidence="2 3">MSJ-4</strain>
    </source>
</reference>